<evidence type="ECO:0000313" key="2">
    <source>
        <dbReference type="EMBL" id="KAA2259421.1"/>
    </source>
</evidence>
<feature type="chain" id="PRO_5023130956" evidence="1">
    <location>
        <begin position="32"/>
        <end position="167"/>
    </location>
</feature>
<name>A0A5B2X8H3_9PSEU</name>
<dbReference type="Proteomes" id="UP000323454">
    <property type="component" value="Unassembled WGS sequence"/>
</dbReference>
<keyword evidence="3" id="KW-1185">Reference proteome</keyword>
<accession>A0A5B2X8H3</accession>
<protein>
    <submittedName>
        <fullName evidence="2">CHAP domain-containing protein</fullName>
    </submittedName>
</protein>
<keyword evidence="1" id="KW-0732">Signal</keyword>
<sequence>MKLSLHRLGSATAIAAIAAAALLASPLTGNAAPLTDTSAAVVAPHAAGDGTPSGAVQWYQNHLGSTAYQHYCEKAAEVSYGTSGVWASANAHWNGASPKHPGDRNPPAGAFVYWNISAWGHVGISDGNGGFYATSVNGAIGHVTRSQGGYSYFSNYRGWTPPARPRP</sequence>
<reference evidence="2 3" key="2">
    <citation type="submission" date="2019-09" db="EMBL/GenBank/DDBJ databases">
        <authorList>
            <person name="Jin C."/>
        </authorList>
    </citation>
    <scope>NUCLEOTIDE SEQUENCE [LARGE SCALE GENOMIC DNA]</scope>
    <source>
        <strain evidence="2 3">AN110305</strain>
    </source>
</reference>
<feature type="signal peptide" evidence="1">
    <location>
        <begin position="1"/>
        <end position="31"/>
    </location>
</feature>
<dbReference type="AlphaFoldDB" id="A0A5B2X8H3"/>
<organism evidence="2 3">
    <name type="scientific">Solihabitans fulvus</name>
    <dbReference type="NCBI Taxonomy" id="1892852"/>
    <lineage>
        <taxon>Bacteria</taxon>
        <taxon>Bacillati</taxon>
        <taxon>Actinomycetota</taxon>
        <taxon>Actinomycetes</taxon>
        <taxon>Pseudonocardiales</taxon>
        <taxon>Pseudonocardiaceae</taxon>
        <taxon>Solihabitans</taxon>
    </lineage>
</organism>
<evidence type="ECO:0000313" key="3">
    <source>
        <dbReference type="Proteomes" id="UP000323454"/>
    </source>
</evidence>
<dbReference type="EMBL" id="VUOB01000038">
    <property type="protein sequence ID" value="KAA2259421.1"/>
    <property type="molecule type" value="Genomic_DNA"/>
</dbReference>
<comment type="caution">
    <text evidence="2">The sequence shown here is derived from an EMBL/GenBank/DDBJ whole genome shotgun (WGS) entry which is preliminary data.</text>
</comment>
<dbReference type="RefSeq" id="WP_149851335.1">
    <property type="nucleotide sequence ID" value="NZ_VUOB01000038.1"/>
</dbReference>
<dbReference type="OrthoDB" id="2607492at2"/>
<proteinExistence type="predicted"/>
<reference evidence="2 3" key="1">
    <citation type="submission" date="2019-09" db="EMBL/GenBank/DDBJ databases">
        <title>Goodfellowia gen. nov., a new genus of the Pseudonocardineae related to Actinoalloteichus, containing Goodfellowia coeruleoviolacea gen. nov., comb. nov. gen. nov., comb. nov.</title>
        <authorList>
            <person name="Labeda D."/>
        </authorList>
    </citation>
    <scope>NUCLEOTIDE SEQUENCE [LARGE SCALE GENOMIC DNA]</scope>
    <source>
        <strain evidence="2 3">AN110305</strain>
    </source>
</reference>
<evidence type="ECO:0000256" key="1">
    <source>
        <dbReference type="SAM" id="SignalP"/>
    </source>
</evidence>
<gene>
    <name evidence="2" type="ORF">F0L68_21000</name>
</gene>